<dbReference type="SUPFAM" id="SSF54593">
    <property type="entry name" value="Glyoxalase/Bleomycin resistance protein/Dihydroxybiphenyl dioxygenase"/>
    <property type="match status" value="1"/>
</dbReference>
<dbReference type="Gene3D" id="3.10.180.10">
    <property type="entry name" value="2,3-Dihydroxybiphenyl 1,2-Dioxygenase, domain 1"/>
    <property type="match status" value="1"/>
</dbReference>
<evidence type="ECO:0000256" key="1">
    <source>
        <dbReference type="SAM" id="MobiDB-lite"/>
    </source>
</evidence>
<dbReference type="PROSITE" id="PS51819">
    <property type="entry name" value="VOC"/>
    <property type="match status" value="1"/>
</dbReference>
<evidence type="ECO:0000259" key="2">
    <source>
        <dbReference type="PROSITE" id="PS51819"/>
    </source>
</evidence>
<dbReference type="InterPro" id="IPR029068">
    <property type="entry name" value="Glyas_Bleomycin-R_OHBP_Dase"/>
</dbReference>
<protein>
    <submittedName>
        <fullName evidence="3">Lactoylglutathione lyase</fullName>
    </submittedName>
</protein>
<feature type="domain" description="VOC" evidence="2">
    <location>
        <begin position="4"/>
        <end position="111"/>
    </location>
</feature>
<dbReference type="AlphaFoldDB" id="A0A246DM22"/>
<dbReference type="InterPro" id="IPR037523">
    <property type="entry name" value="VOC_core"/>
</dbReference>
<evidence type="ECO:0000313" key="4">
    <source>
        <dbReference type="Proteomes" id="UP000197269"/>
    </source>
</evidence>
<dbReference type="InterPro" id="IPR041581">
    <property type="entry name" value="Glyoxalase_6"/>
</dbReference>
<feature type="region of interest" description="Disordered" evidence="1">
    <location>
        <begin position="101"/>
        <end position="121"/>
    </location>
</feature>
<keyword evidence="3" id="KW-0456">Lyase</keyword>
<sequence length="121" mass="13666">MLIQGIYAALATADMDKAERFYTRLFDRRPDDRPMEALIQWRNVAGANIQIFLDKQNAGFGRLTIVVPKMDEARRALEEIGVTLTGESEGDYGRIAQIADPDGNRITLAEPPSRPFDTQRR</sequence>
<evidence type="ECO:0000313" key="3">
    <source>
        <dbReference type="EMBL" id="OWO91207.1"/>
    </source>
</evidence>
<accession>A0A246DM22</accession>
<name>A0A246DM22_9HYPH</name>
<proteinExistence type="predicted"/>
<dbReference type="Proteomes" id="UP000197269">
    <property type="component" value="Unassembled WGS sequence"/>
</dbReference>
<dbReference type="EMBL" id="MXPU01000026">
    <property type="protein sequence ID" value="OWO91207.1"/>
    <property type="molecule type" value="Genomic_DNA"/>
</dbReference>
<organism evidence="3 4">
    <name type="scientific">Rhizobium esperanzae</name>
    <dbReference type="NCBI Taxonomy" id="1967781"/>
    <lineage>
        <taxon>Bacteria</taxon>
        <taxon>Pseudomonadati</taxon>
        <taxon>Pseudomonadota</taxon>
        <taxon>Alphaproteobacteria</taxon>
        <taxon>Hyphomicrobiales</taxon>
        <taxon>Rhizobiaceae</taxon>
        <taxon>Rhizobium/Agrobacterium group</taxon>
        <taxon>Rhizobium</taxon>
    </lineage>
</organism>
<dbReference type="GO" id="GO:0016829">
    <property type="term" value="F:lyase activity"/>
    <property type="evidence" value="ECO:0007669"/>
    <property type="project" value="UniProtKB-KW"/>
</dbReference>
<gene>
    <name evidence="3" type="ORF">B5E41_27775</name>
</gene>
<dbReference type="Pfam" id="PF18029">
    <property type="entry name" value="Glyoxalase_6"/>
    <property type="match status" value="1"/>
</dbReference>
<comment type="caution">
    <text evidence="3">The sequence shown here is derived from an EMBL/GenBank/DDBJ whole genome shotgun (WGS) entry which is preliminary data.</text>
</comment>
<reference evidence="3 4" key="1">
    <citation type="submission" date="2017-03" db="EMBL/GenBank/DDBJ databases">
        <title>Genome of strain Rhizobium sp. CNPSo 668.</title>
        <authorList>
            <person name="Ribeiro R."/>
        </authorList>
    </citation>
    <scope>NUCLEOTIDE SEQUENCE [LARGE SCALE GENOMIC DNA]</scope>
    <source>
        <strain evidence="3 4">CNPSo 668</strain>
    </source>
</reference>
<dbReference type="RefSeq" id="WP_088396944.1">
    <property type="nucleotide sequence ID" value="NZ_MXPU01000026.1"/>
</dbReference>